<dbReference type="RefSeq" id="XP_024334155.1">
    <property type="nucleotide sequence ID" value="XM_024487103.1"/>
</dbReference>
<keyword evidence="2" id="KW-1185">Reference proteome</keyword>
<dbReference type="GeneID" id="36332052"/>
<name>A0A1X6MLP7_9APHY</name>
<organism evidence="1 2">
    <name type="scientific">Postia placenta MAD-698-R-SB12</name>
    <dbReference type="NCBI Taxonomy" id="670580"/>
    <lineage>
        <taxon>Eukaryota</taxon>
        <taxon>Fungi</taxon>
        <taxon>Dikarya</taxon>
        <taxon>Basidiomycota</taxon>
        <taxon>Agaricomycotina</taxon>
        <taxon>Agaricomycetes</taxon>
        <taxon>Polyporales</taxon>
        <taxon>Adustoporiaceae</taxon>
        <taxon>Rhodonia</taxon>
    </lineage>
</organism>
<sequence length="690" mass="78977">MFGQVLYTEAHGAQSGEWAMNPFEEAQLESRLVEVEPLIAEVRIGRELDDTLEDAVSWEEVEVAGKMRHQIPQCIEFCLVLDGVEFSYEARVVLEARCVNLNSGRTRVSQGIVYTLWSNRLSTVGYRKTCTSFTATKPVYIADDLIEYLSDEQATMTYKGGWPMRAGNLRRKTNADHLDAAARHINRAYAGDDGCHSLLAIQPDSMSVLWETMSGLAPLIYTLPPNNVCLFEDEVPKDDKNTRIMVNHNVRLALNTQRLDHYARFIKHVTIHSEDAYYATLHDLSIHKVSEYHLLPEVRTLDLHFDAVGGPEGVDMLLGPRVDTISVRISRTDVVLRWNAVFFIKMFAICRNLRTLDVDFDDCDKDVICVILDTIRAARPALTTLHLRLKYWLYTSLMMDLLRYQMKRLLRVISRTVRDFSSTILIHHVAVQSFGLFRNLQNLVIHLNENALRKRESLWACQIPTLRSPEIITDQSSPDTTVFMRSIRAEHLHTLVIFLTRSQAAECEEHLRDLNQALSNVMSPLLVLHKLSALYLPRHISVHCIWLYLGQNIFKENQTRKSWIEHPVGTTVRRMTGAFVYGRSDARRGQSRAVVRYIYREQLPLRGGPPAPATRAAELSSSFLNTRFNTPRISFKAACMGLFVPTHLTRRTARRPFPNMSYTPDIPGTPIPDWRNSSMYHCTRVPSCCY</sequence>
<dbReference type="OrthoDB" id="10275268at2759"/>
<evidence type="ECO:0000313" key="1">
    <source>
        <dbReference type="EMBL" id="OSX57361.1"/>
    </source>
</evidence>
<dbReference type="Proteomes" id="UP000194127">
    <property type="component" value="Unassembled WGS sequence"/>
</dbReference>
<protein>
    <submittedName>
        <fullName evidence="1">Uncharacterized protein</fullName>
    </submittedName>
</protein>
<dbReference type="AlphaFoldDB" id="A0A1X6MLP7"/>
<gene>
    <name evidence="1" type="ORF">POSPLADRAFT_1156762</name>
</gene>
<proteinExistence type="predicted"/>
<evidence type="ECO:0000313" key="2">
    <source>
        <dbReference type="Proteomes" id="UP000194127"/>
    </source>
</evidence>
<reference evidence="1 2" key="1">
    <citation type="submission" date="2017-04" db="EMBL/GenBank/DDBJ databases">
        <title>Genome Sequence of the Model Brown-Rot Fungus Postia placenta SB12.</title>
        <authorList>
            <consortium name="DOE Joint Genome Institute"/>
            <person name="Gaskell J."/>
            <person name="Kersten P."/>
            <person name="Larrondo L.F."/>
            <person name="Canessa P."/>
            <person name="Martinez D."/>
            <person name="Hibbett D."/>
            <person name="Schmoll M."/>
            <person name="Kubicek C.P."/>
            <person name="Martinez A.T."/>
            <person name="Yadav J."/>
            <person name="Master E."/>
            <person name="Magnuson J.K."/>
            <person name="James T."/>
            <person name="Yaver D."/>
            <person name="Berka R."/>
            <person name="Labutti K."/>
            <person name="Lipzen A."/>
            <person name="Aerts A."/>
            <person name="Barry K."/>
            <person name="Henrissat B."/>
            <person name="Blanchette R."/>
            <person name="Grigoriev I."/>
            <person name="Cullen D."/>
        </authorList>
    </citation>
    <scope>NUCLEOTIDE SEQUENCE [LARGE SCALE GENOMIC DNA]</scope>
    <source>
        <strain evidence="1 2">MAD-698-R-SB12</strain>
    </source>
</reference>
<dbReference type="EMBL" id="KZ110608">
    <property type="protein sequence ID" value="OSX57361.1"/>
    <property type="molecule type" value="Genomic_DNA"/>
</dbReference>
<accession>A0A1X6MLP7</accession>